<protein>
    <submittedName>
        <fullName evidence="1">Uncharacterized protein</fullName>
    </submittedName>
</protein>
<keyword evidence="2" id="KW-1185">Reference proteome</keyword>
<accession>A0A9P0CJ29</accession>
<evidence type="ECO:0000313" key="2">
    <source>
        <dbReference type="Proteomes" id="UP001153636"/>
    </source>
</evidence>
<organism evidence="1 2">
    <name type="scientific">Psylliodes chrysocephalus</name>
    <dbReference type="NCBI Taxonomy" id="3402493"/>
    <lineage>
        <taxon>Eukaryota</taxon>
        <taxon>Metazoa</taxon>
        <taxon>Ecdysozoa</taxon>
        <taxon>Arthropoda</taxon>
        <taxon>Hexapoda</taxon>
        <taxon>Insecta</taxon>
        <taxon>Pterygota</taxon>
        <taxon>Neoptera</taxon>
        <taxon>Endopterygota</taxon>
        <taxon>Coleoptera</taxon>
        <taxon>Polyphaga</taxon>
        <taxon>Cucujiformia</taxon>
        <taxon>Chrysomeloidea</taxon>
        <taxon>Chrysomelidae</taxon>
        <taxon>Galerucinae</taxon>
        <taxon>Alticini</taxon>
        <taxon>Psylliodes</taxon>
    </lineage>
</organism>
<dbReference type="OrthoDB" id="6782697at2759"/>
<reference evidence="1" key="1">
    <citation type="submission" date="2022-01" db="EMBL/GenBank/DDBJ databases">
        <authorList>
            <person name="King R."/>
        </authorList>
    </citation>
    <scope>NUCLEOTIDE SEQUENCE</scope>
</reference>
<proteinExistence type="predicted"/>
<dbReference type="Proteomes" id="UP001153636">
    <property type="component" value="Chromosome 16"/>
</dbReference>
<name>A0A9P0CJ29_9CUCU</name>
<dbReference type="EMBL" id="OV651828">
    <property type="protein sequence ID" value="CAH1104337.1"/>
    <property type="molecule type" value="Genomic_DNA"/>
</dbReference>
<sequence length="122" mass="13517">MPSSSLLIQTIDKGNNSNVLKDIQKCVIPADLKVCINGTKKTKNGLIINCDNPKSLDKLKTSINNQLGKKYTVSEAKKFNPRLIIKNVDIDANMSYEEIANTISLSTKWMPLVPVILKLLTC</sequence>
<gene>
    <name evidence="1" type="ORF">PSYICH_LOCUS5173</name>
</gene>
<dbReference type="AlphaFoldDB" id="A0A9P0CJ29"/>
<evidence type="ECO:0000313" key="1">
    <source>
        <dbReference type="EMBL" id="CAH1104337.1"/>
    </source>
</evidence>